<evidence type="ECO:0000313" key="1">
    <source>
        <dbReference type="EMBL" id="KAH7265755.1"/>
    </source>
</evidence>
<dbReference type="EMBL" id="JAGTJS010000006">
    <property type="protein sequence ID" value="KAH7265755.1"/>
    <property type="molecule type" value="Genomic_DNA"/>
</dbReference>
<gene>
    <name evidence="1" type="ORF">B0J15DRAFT_234421</name>
</gene>
<comment type="caution">
    <text evidence="1">The sequence shown here is derived from an EMBL/GenBank/DDBJ whole genome shotgun (WGS) entry which is preliminary data.</text>
</comment>
<dbReference type="Proteomes" id="UP000736672">
    <property type="component" value="Unassembled WGS sequence"/>
</dbReference>
<dbReference type="AlphaFoldDB" id="A0A9P9KNN3"/>
<evidence type="ECO:0000313" key="2">
    <source>
        <dbReference type="Proteomes" id="UP000736672"/>
    </source>
</evidence>
<reference evidence="1" key="1">
    <citation type="journal article" date="2021" name="Nat. Commun.">
        <title>Genetic determinants of endophytism in the Arabidopsis root mycobiome.</title>
        <authorList>
            <person name="Mesny F."/>
            <person name="Miyauchi S."/>
            <person name="Thiergart T."/>
            <person name="Pickel B."/>
            <person name="Atanasova L."/>
            <person name="Karlsson M."/>
            <person name="Huettel B."/>
            <person name="Barry K.W."/>
            <person name="Haridas S."/>
            <person name="Chen C."/>
            <person name="Bauer D."/>
            <person name="Andreopoulos W."/>
            <person name="Pangilinan J."/>
            <person name="LaButti K."/>
            <person name="Riley R."/>
            <person name="Lipzen A."/>
            <person name="Clum A."/>
            <person name="Drula E."/>
            <person name="Henrissat B."/>
            <person name="Kohler A."/>
            <person name="Grigoriev I.V."/>
            <person name="Martin F.M."/>
            <person name="Hacquard S."/>
        </authorList>
    </citation>
    <scope>NUCLEOTIDE SEQUENCE</scope>
    <source>
        <strain evidence="1">FSSC 5 MPI-SDFR-AT-0091</strain>
    </source>
</reference>
<organism evidence="1 2">
    <name type="scientific">Fusarium solani</name>
    <name type="common">Filamentous fungus</name>
    <dbReference type="NCBI Taxonomy" id="169388"/>
    <lineage>
        <taxon>Eukaryota</taxon>
        <taxon>Fungi</taxon>
        <taxon>Dikarya</taxon>
        <taxon>Ascomycota</taxon>
        <taxon>Pezizomycotina</taxon>
        <taxon>Sordariomycetes</taxon>
        <taxon>Hypocreomycetidae</taxon>
        <taxon>Hypocreales</taxon>
        <taxon>Nectriaceae</taxon>
        <taxon>Fusarium</taxon>
        <taxon>Fusarium solani species complex</taxon>
    </lineage>
</organism>
<sequence>MLRPFVSTVSPFLQAALSPSPLPLPSLSCRLIVQHWNGVLPPTLADHHNACIVVNARLRSCNRHHSTLQVHSVLCIIPDARPALYLLRLQQLIPFSQLSGCCAASVTL</sequence>
<name>A0A9P9KNN3_FUSSL</name>
<protein>
    <submittedName>
        <fullName evidence="1">Uncharacterized protein</fullName>
    </submittedName>
</protein>
<proteinExistence type="predicted"/>
<keyword evidence="2" id="KW-1185">Reference proteome</keyword>
<accession>A0A9P9KNN3</accession>